<dbReference type="AlphaFoldDB" id="A0A0B7NEI9"/>
<evidence type="ECO:0000313" key="1">
    <source>
        <dbReference type="EMBL" id="CEP13927.1"/>
    </source>
</evidence>
<evidence type="ECO:0000313" key="2">
    <source>
        <dbReference type="Proteomes" id="UP000054107"/>
    </source>
</evidence>
<proteinExistence type="predicted"/>
<accession>A0A0B7NEI9</accession>
<organism evidence="1 2">
    <name type="scientific">Parasitella parasitica</name>
    <dbReference type="NCBI Taxonomy" id="35722"/>
    <lineage>
        <taxon>Eukaryota</taxon>
        <taxon>Fungi</taxon>
        <taxon>Fungi incertae sedis</taxon>
        <taxon>Mucoromycota</taxon>
        <taxon>Mucoromycotina</taxon>
        <taxon>Mucoromycetes</taxon>
        <taxon>Mucorales</taxon>
        <taxon>Mucorineae</taxon>
        <taxon>Mucoraceae</taxon>
        <taxon>Parasitella</taxon>
    </lineage>
</organism>
<dbReference type="Proteomes" id="UP000054107">
    <property type="component" value="Unassembled WGS sequence"/>
</dbReference>
<protein>
    <submittedName>
        <fullName evidence="1">Uncharacterized protein</fullName>
    </submittedName>
</protein>
<keyword evidence="2" id="KW-1185">Reference proteome</keyword>
<dbReference type="OrthoDB" id="2273311at2759"/>
<name>A0A0B7NEI9_9FUNG</name>
<gene>
    <name evidence="1" type="primary">PARPA_08070.1 scaffold 31632</name>
</gene>
<dbReference type="EMBL" id="LN730723">
    <property type="protein sequence ID" value="CEP13927.1"/>
    <property type="molecule type" value="Genomic_DNA"/>
</dbReference>
<sequence length="138" mass="15813">MLDIPNNSFWALLLNHTQRNVIYRMIHHRIPTGTIPLTPTVPFSSQSLIQEYFWPGTSIDLVKQGIRTLNFERIPVRLDSPTAFELLVIFVLALAEVWKAHWRFIFDNTTVSTDSLYASFQRALAKRQAEDNLPSSAG</sequence>
<reference evidence="1 2" key="1">
    <citation type="submission" date="2014-09" db="EMBL/GenBank/DDBJ databases">
        <authorList>
            <person name="Ellenberger Sabrina"/>
        </authorList>
    </citation>
    <scope>NUCLEOTIDE SEQUENCE [LARGE SCALE GENOMIC DNA]</scope>
    <source>
        <strain evidence="1 2">CBS 412.66</strain>
    </source>
</reference>